<dbReference type="InterPro" id="IPR001810">
    <property type="entry name" value="F-box_dom"/>
</dbReference>
<evidence type="ECO:0000313" key="2">
    <source>
        <dbReference type="EMBL" id="CAF4428045.1"/>
    </source>
</evidence>
<proteinExistence type="predicted"/>
<dbReference type="SUPFAM" id="SSF81383">
    <property type="entry name" value="F-box domain"/>
    <property type="match status" value="1"/>
</dbReference>
<protein>
    <recommendedName>
        <fullName evidence="1">F-box domain-containing protein</fullName>
    </recommendedName>
</protein>
<dbReference type="Pfam" id="PF12937">
    <property type="entry name" value="F-box-like"/>
    <property type="match status" value="1"/>
</dbReference>
<evidence type="ECO:0000259" key="1">
    <source>
        <dbReference type="PROSITE" id="PS50181"/>
    </source>
</evidence>
<name>A0A8S2WBA3_9BILA</name>
<comment type="caution">
    <text evidence="2">The sequence shown here is derived from an EMBL/GenBank/DDBJ whole genome shotgun (WGS) entry which is preliminary data.</text>
</comment>
<evidence type="ECO:0000313" key="3">
    <source>
        <dbReference type="Proteomes" id="UP000676336"/>
    </source>
</evidence>
<sequence length="50" mass="5850">MTAINLSLVSLPIELVYRILDNLDDLTILMSLRNVCSRLNLIIDTYHRYQ</sequence>
<reference evidence="2" key="1">
    <citation type="submission" date="2021-02" db="EMBL/GenBank/DDBJ databases">
        <authorList>
            <person name="Nowell W R."/>
        </authorList>
    </citation>
    <scope>NUCLEOTIDE SEQUENCE</scope>
</reference>
<dbReference type="Proteomes" id="UP000676336">
    <property type="component" value="Unassembled WGS sequence"/>
</dbReference>
<accession>A0A8S2WBA3</accession>
<gene>
    <name evidence="2" type="ORF">SMN809_LOCUS31676</name>
</gene>
<dbReference type="EMBL" id="CAJOBI010064091">
    <property type="protein sequence ID" value="CAF4428045.1"/>
    <property type="molecule type" value="Genomic_DNA"/>
</dbReference>
<dbReference type="InterPro" id="IPR036047">
    <property type="entry name" value="F-box-like_dom_sf"/>
</dbReference>
<feature type="non-terminal residue" evidence="2">
    <location>
        <position position="50"/>
    </location>
</feature>
<organism evidence="2 3">
    <name type="scientific">Rotaria magnacalcarata</name>
    <dbReference type="NCBI Taxonomy" id="392030"/>
    <lineage>
        <taxon>Eukaryota</taxon>
        <taxon>Metazoa</taxon>
        <taxon>Spiralia</taxon>
        <taxon>Gnathifera</taxon>
        <taxon>Rotifera</taxon>
        <taxon>Eurotatoria</taxon>
        <taxon>Bdelloidea</taxon>
        <taxon>Philodinida</taxon>
        <taxon>Philodinidae</taxon>
        <taxon>Rotaria</taxon>
    </lineage>
</organism>
<dbReference type="PROSITE" id="PS50181">
    <property type="entry name" value="FBOX"/>
    <property type="match status" value="1"/>
</dbReference>
<feature type="domain" description="F-box" evidence="1">
    <location>
        <begin position="5"/>
        <end position="50"/>
    </location>
</feature>
<dbReference type="AlphaFoldDB" id="A0A8S2WBA3"/>